<protein>
    <submittedName>
        <fullName evidence="1">Uncharacterized protein</fullName>
    </submittedName>
</protein>
<organism evidence="1 3">
    <name type="scientific">Chryseobacterium shandongense</name>
    <dbReference type="NCBI Taxonomy" id="1493872"/>
    <lineage>
        <taxon>Bacteria</taxon>
        <taxon>Pseudomonadati</taxon>
        <taxon>Bacteroidota</taxon>
        <taxon>Flavobacteriia</taxon>
        <taxon>Flavobacteriales</taxon>
        <taxon>Weeksellaceae</taxon>
        <taxon>Chryseobacterium group</taxon>
        <taxon>Chryseobacterium</taxon>
    </lineage>
</organism>
<dbReference type="EMBL" id="CP033915">
    <property type="protein sequence ID" value="AZA87168.1"/>
    <property type="molecule type" value="Genomic_DNA"/>
</dbReference>
<evidence type="ECO:0000313" key="1">
    <source>
        <dbReference type="EMBL" id="AZA87168.1"/>
    </source>
</evidence>
<dbReference type="EMBL" id="CP033912">
    <property type="protein sequence ID" value="AZA95597.1"/>
    <property type="molecule type" value="Genomic_DNA"/>
</dbReference>
<evidence type="ECO:0000313" key="3">
    <source>
        <dbReference type="Proteomes" id="UP000274073"/>
    </source>
</evidence>
<evidence type="ECO:0000313" key="2">
    <source>
        <dbReference type="EMBL" id="AZA95597.1"/>
    </source>
</evidence>
<dbReference type="RefSeq" id="WP_123854475.1">
    <property type="nucleotide sequence ID" value="NZ_CP033912.1"/>
</dbReference>
<gene>
    <name evidence="1" type="ORF">EG349_10390</name>
    <name evidence="2" type="ORF">EG353_08465</name>
</gene>
<proteinExistence type="predicted"/>
<accession>A0AAD1DLZ8</accession>
<evidence type="ECO:0000313" key="4">
    <source>
        <dbReference type="Proteomes" id="UP000281741"/>
    </source>
</evidence>
<keyword evidence="4" id="KW-1185">Reference proteome</keyword>
<dbReference type="Proteomes" id="UP000274073">
    <property type="component" value="Chromosome"/>
</dbReference>
<dbReference type="AlphaFoldDB" id="A0AAD1DLZ8"/>
<reference evidence="3 4" key="1">
    <citation type="submission" date="2018-11" db="EMBL/GenBank/DDBJ databases">
        <title>Proposal to divide the Flavobacteriaceae and reorganize its genera based on Amino Acid Identity values calculated from whole genome sequences.</title>
        <authorList>
            <person name="Nicholson A.C."/>
            <person name="Gulvik C.A."/>
            <person name="Whitney A.M."/>
            <person name="Humrighouse B.W."/>
            <person name="Bell M."/>
            <person name="Holmes B."/>
            <person name="Steigerwalt A.G."/>
            <person name="Villarma A."/>
            <person name="Sheth M."/>
            <person name="Batra D."/>
            <person name="Pryor J."/>
            <person name="Bernardet J.-F."/>
            <person name="Hugo C."/>
            <person name="Kampfer P."/>
            <person name="Newman J."/>
            <person name="McQuiston J.R."/>
        </authorList>
    </citation>
    <scope>NUCLEOTIDE SEQUENCE [LARGE SCALE GENOMIC DNA]</scope>
    <source>
        <strain evidence="1 3">G0207</strain>
        <strain evidence="2 4">H5143</strain>
    </source>
</reference>
<dbReference type="Proteomes" id="UP000281741">
    <property type="component" value="Chromosome"/>
</dbReference>
<sequence>MATPLTTIFSWFETGDVPTQEQFQQTFSAFRHVDTKVPFNDVKGLPEAFQSTVSTEAYDVFRENLQERIEKLAMIDATNLNPETKLLWKKALGIEFIATIDSSLEIKDGNVYAKDQINSFLNVLHDKVDGFGSVIEDIRETLASDDMNLDELQEIVTYIKQNREQIELLQEVIIGSTTDDKIDLVNDYPEWGALTLQNQFNDVVYVKIQDIEAAVDTGKVKHQEQIRANATITHNLNTYDLIAVAYDTVTMYMLPIKVRLANMNAVDIEFDSAPQNFIQITIKKL</sequence>
<name>A0AAD1DLZ8_9FLAO</name>